<feature type="region of interest" description="Disordered" evidence="1">
    <location>
        <begin position="179"/>
        <end position="212"/>
    </location>
</feature>
<dbReference type="OrthoDB" id="427030at2759"/>
<dbReference type="Proteomes" id="UP000053257">
    <property type="component" value="Unassembled WGS sequence"/>
</dbReference>
<sequence>MCEQRRVPHTRDFYRHVDTHLPNNLRRVRCAYENCQHTSSERENMDSHIRNVHTKAEYRCEMVLPLPDENTQDAAHVIPGRIYVCGFASTDAGAWSKHEKAHKQSGEDVKKKVQGNIDAETVWVVPSSQSCKVRCWNASRKWVPPPPPLVEYMAPQVHEVEPNDVTFPEGRFPNGLKHLEPFIPRPQRDLPRRCSSPPVTRSAPPVIQRSSRRVQVKAEPVNSDELYTESDENLNRECPSIERVSSPMSPPPAKETSTNAPARDLLCNRLLFSLSPAIFPTPTPSASPPPRSHRLRIRTPYLRPCSPSFGEGLE</sequence>
<evidence type="ECO:0000256" key="1">
    <source>
        <dbReference type="SAM" id="MobiDB-lite"/>
    </source>
</evidence>
<dbReference type="HOGENOM" id="CLU_885979_0_0_1"/>
<dbReference type="AlphaFoldDB" id="A0A0C3S5F9"/>
<protein>
    <recommendedName>
        <fullName evidence="4">C2H2-type domain-containing protein</fullName>
    </recommendedName>
</protein>
<evidence type="ECO:0008006" key="4">
    <source>
        <dbReference type="Google" id="ProtNLM"/>
    </source>
</evidence>
<organism evidence="2 3">
    <name type="scientific">Phlebiopsis gigantea (strain 11061_1 CR5-6)</name>
    <name type="common">White-rot fungus</name>
    <name type="synonym">Peniophora gigantea</name>
    <dbReference type="NCBI Taxonomy" id="745531"/>
    <lineage>
        <taxon>Eukaryota</taxon>
        <taxon>Fungi</taxon>
        <taxon>Dikarya</taxon>
        <taxon>Basidiomycota</taxon>
        <taxon>Agaricomycotina</taxon>
        <taxon>Agaricomycetes</taxon>
        <taxon>Polyporales</taxon>
        <taxon>Phanerochaetaceae</taxon>
        <taxon>Phlebiopsis</taxon>
    </lineage>
</organism>
<reference evidence="2 3" key="1">
    <citation type="journal article" date="2014" name="PLoS Genet.">
        <title>Analysis of the Phlebiopsis gigantea genome, transcriptome and secretome provides insight into its pioneer colonization strategies of wood.</title>
        <authorList>
            <person name="Hori C."/>
            <person name="Ishida T."/>
            <person name="Igarashi K."/>
            <person name="Samejima M."/>
            <person name="Suzuki H."/>
            <person name="Master E."/>
            <person name="Ferreira P."/>
            <person name="Ruiz-Duenas F.J."/>
            <person name="Held B."/>
            <person name="Canessa P."/>
            <person name="Larrondo L.F."/>
            <person name="Schmoll M."/>
            <person name="Druzhinina I.S."/>
            <person name="Kubicek C.P."/>
            <person name="Gaskell J.A."/>
            <person name="Kersten P."/>
            <person name="St John F."/>
            <person name="Glasner J."/>
            <person name="Sabat G."/>
            <person name="Splinter BonDurant S."/>
            <person name="Syed K."/>
            <person name="Yadav J."/>
            <person name="Mgbeahuruike A.C."/>
            <person name="Kovalchuk A."/>
            <person name="Asiegbu F.O."/>
            <person name="Lackner G."/>
            <person name="Hoffmeister D."/>
            <person name="Rencoret J."/>
            <person name="Gutierrez A."/>
            <person name="Sun H."/>
            <person name="Lindquist E."/>
            <person name="Barry K."/>
            <person name="Riley R."/>
            <person name="Grigoriev I.V."/>
            <person name="Henrissat B."/>
            <person name="Kues U."/>
            <person name="Berka R.M."/>
            <person name="Martinez A.T."/>
            <person name="Covert S.F."/>
            <person name="Blanchette R.A."/>
            <person name="Cullen D."/>
        </authorList>
    </citation>
    <scope>NUCLEOTIDE SEQUENCE [LARGE SCALE GENOMIC DNA]</scope>
    <source>
        <strain evidence="2 3">11061_1 CR5-6</strain>
    </source>
</reference>
<name>A0A0C3S5F9_PHLG1</name>
<keyword evidence="3" id="KW-1185">Reference proteome</keyword>
<evidence type="ECO:0000313" key="2">
    <source>
        <dbReference type="EMBL" id="KIP05582.1"/>
    </source>
</evidence>
<evidence type="ECO:0000313" key="3">
    <source>
        <dbReference type="Proteomes" id="UP000053257"/>
    </source>
</evidence>
<proteinExistence type="predicted"/>
<dbReference type="EMBL" id="KN840539">
    <property type="protein sequence ID" value="KIP05582.1"/>
    <property type="molecule type" value="Genomic_DNA"/>
</dbReference>
<gene>
    <name evidence="2" type="ORF">PHLGIDRAFT_146731</name>
</gene>
<accession>A0A0C3S5F9</accession>